<dbReference type="InterPro" id="IPR004323">
    <property type="entry name" value="Ion_tolerance_CutA"/>
</dbReference>
<evidence type="ECO:0000313" key="2">
    <source>
        <dbReference type="EMBL" id="RUO62677.1"/>
    </source>
</evidence>
<dbReference type="Proteomes" id="UP000288361">
    <property type="component" value="Unassembled WGS sequence"/>
</dbReference>
<dbReference type="PANTHER" id="PTHR23419:SF8">
    <property type="entry name" value="FI09726P"/>
    <property type="match status" value="1"/>
</dbReference>
<organism evidence="2 3">
    <name type="scientific">Idiomarina piscisalsi</name>
    <dbReference type="NCBI Taxonomy" id="1096243"/>
    <lineage>
        <taxon>Bacteria</taxon>
        <taxon>Pseudomonadati</taxon>
        <taxon>Pseudomonadota</taxon>
        <taxon>Gammaproteobacteria</taxon>
        <taxon>Alteromonadales</taxon>
        <taxon>Idiomarinaceae</taxon>
        <taxon>Idiomarina</taxon>
    </lineage>
</organism>
<dbReference type="PANTHER" id="PTHR23419">
    <property type="entry name" value="DIVALENT CATION TOLERANCE CUTA-RELATED"/>
    <property type="match status" value="1"/>
</dbReference>
<dbReference type="GO" id="GO:0010038">
    <property type="term" value="P:response to metal ion"/>
    <property type="evidence" value="ECO:0007669"/>
    <property type="project" value="InterPro"/>
</dbReference>
<reference evidence="2 3" key="1">
    <citation type="journal article" date="2011" name="Front. Microbiol.">
        <title>Genomic signatures of strain selection and enhancement in Bacillus atrophaeus var. globigii, a historical biowarfare simulant.</title>
        <authorList>
            <person name="Gibbons H.S."/>
            <person name="Broomall S.M."/>
            <person name="McNew L.A."/>
            <person name="Daligault H."/>
            <person name="Chapman C."/>
            <person name="Bruce D."/>
            <person name="Karavis M."/>
            <person name="Krepps M."/>
            <person name="McGregor P.A."/>
            <person name="Hong C."/>
            <person name="Park K.H."/>
            <person name="Akmal A."/>
            <person name="Feldman A."/>
            <person name="Lin J.S."/>
            <person name="Chang W.E."/>
            <person name="Higgs B.W."/>
            <person name="Demirev P."/>
            <person name="Lindquist J."/>
            <person name="Liem A."/>
            <person name="Fochler E."/>
            <person name="Read T.D."/>
            <person name="Tapia R."/>
            <person name="Johnson S."/>
            <person name="Bishop-Lilly K.A."/>
            <person name="Detter C."/>
            <person name="Han C."/>
            <person name="Sozhamannan S."/>
            <person name="Rosenzweig C.N."/>
            <person name="Skowronski E.W."/>
        </authorList>
    </citation>
    <scope>NUCLEOTIDE SEQUENCE [LARGE SCALE GENOMIC DNA]</scope>
    <source>
        <strain evidence="2 3">TPS4-2</strain>
    </source>
</reference>
<evidence type="ECO:0000313" key="3">
    <source>
        <dbReference type="Proteomes" id="UP000288361"/>
    </source>
</evidence>
<dbReference type="Pfam" id="PF03091">
    <property type="entry name" value="CutA1"/>
    <property type="match status" value="1"/>
</dbReference>
<dbReference type="GO" id="GO:0005507">
    <property type="term" value="F:copper ion binding"/>
    <property type="evidence" value="ECO:0007669"/>
    <property type="project" value="TreeGrafter"/>
</dbReference>
<comment type="caution">
    <text evidence="2">The sequence shown here is derived from an EMBL/GenBank/DDBJ whole genome shotgun (WGS) entry which is preliminary data.</text>
</comment>
<dbReference type="Gene3D" id="3.30.70.120">
    <property type="match status" value="1"/>
</dbReference>
<gene>
    <name evidence="2" type="ORF">CWI73_09375</name>
</gene>
<protein>
    <submittedName>
        <fullName evidence="2">Divalent-cation tolerance protein CutA</fullName>
    </submittedName>
</protein>
<dbReference type="InterPro" id="IPR015867">
    <property type="entry name" value="N-reg_PII/ATP_PRibTrfase_C"/>
</dbReference>
<evidence type="ECO:0000256" key="1">
    <source>
        <dbReference type="ARBA" id="ARBA00010169"/>
    </source>
</evidence>
<dbReference type="InterPro" id="IPR011322">
    <property type="entry name" value="N-reg_PII-like_a/b"/>
</dbReference>
<dbReference type="EMBL" id="PIQA01000011">
    <property type="protein sequence ID" value="RUO62677.1"/>
    <property type="molecule type" value="Genomic_DNA"/>
</dbReference>
<comment type="similarity">
    <text evidence="1">Belongs to the CutA family.</text>
</comment>
<dbReference type="AlphaFoldDB" id="A0A432YNV5"/>
<name>A0A432YNV5_9GAMM</name>
<accession>A0A432YNV5</accession>
<dbReference type="RefSeq" id="WP_058578397.1">
    <property type="nucleotide sequence ID" value="NZ_JBHUMT010000004.1"/>
</dbReference>
<proteinExistence type="inferred from homology"/>
<sequence length="103" mass="11612">MVKLFYCTTDSQSSANELAASIVEQQLAACVNIIPGITSVYHWDNEIQHDQEWLLLIKTTGDMSEALKEAIMKIHPYDSPELISVDVTDGLPDYLQWVQDTVK</sequence>
<dbReference type="SUPFAM" id="SSF54913">
    <property type="entry name" value="GlnB-like"/>
    <property type="match status" value="1"/>
</dbReference>